<accession>A0ABR1E7W5</accession>
<organism evidence="1 2">
    <name type="scientific">Necator americanus</name>
    <name type="common">Human hookworm</name>
    <dbReference type="NCBI Taxonomy" id="51031"/>
    <lineage>
        <taxon>Eukaryota</taxon>
        <taxon>Metazoa</taxon>
        <taxon>Ecdysozoa</taxon>
        <taxon>Nematoda</taxon>
        <taxon>Chromadorea</taxon>
        <taxon>Rhabditida</taxon>
        <taxon>Rhabditina</taxon>
        <taxon>Rhabditomorpha</taxon>
        <taxon>Strongyloidea</taxon>
        <taxon>Ancylostomatidae</taxon>
        <taxon>Bunostominae</taxon>
        <taxon>Necator</taxon>
    </lineage>
</organism>
<dbReference type="Proteomes" id="UP001303046">
    <property type="component" value="Unassembled WGS sequence"/>
</dbReference>
<reference evidence="1 2" key="1">
    <citation type="submission" date="2023-08" db="EMBL/GenBank/DDBJ databases">
        <title>A Necator americanus chromosomal reference genome.</title>
        <authorList>
            <person name="Ilik V."/>
            <person name="Petrzelkova K.J."/>
            <person name="Pardy F."/>
            <person name="Fuh T."/>
            <person name="Niatou-Singa F.S."/>
            <person name="Gouil Q."/>
            <person name="Baker L."/>
            <person name="Ritchie M.E."/>
            <person name="Jex A.R."/>
            <person name="Gazzola D."/>
            <person name="Li H."/>
            <person name="Toshio Fujiwara R."/>
            <person name="Zhan B."/>
            <person name="Aroian R.V."/>
            <person name="Pafco B."/>
            <person name="Schwarz E.M."/>
        </authorList>
    </citation>
    <scope>NUCLEOTIDE SEQUENCE [LARGE SCALE GENOMIC DNA]</scope>
    <source>
        <strain evidence="1 2">Aroian</strain>
        <tissue evidence="1">Whole animal</tissue>
    </source>
</reference>
<dbReference type="EMBL" id="JAVFWL010000005">
    <property type="protein sequence ID" value="KAK6758736.1"/>
    <property type="molecule type" value="Genomic_DNA"/>
</dbReference>
<gene>
    <name evidence="1" type="primary">Necator_chrV.g20933</name>
    <name evidence="1" type="ORF">RB195_016140</name>
</gene>
<evidence type="ECO:0000313" key="2">
    <source>
        <dbReference type="Proteomes" id="UP001303046"/>
    </source>
</evidence>
<proteinExistence type="predicted"/>
<keyword evidence="2" id="KW-1185">Reference proteome</keyword>
<comment type="caution">
    <text evidence="1">The sequence shown here is derived from an EMBL/GenBank/DDBJ whole genome shotgun (WGS) entry which is preliminary data.</text>
</comment>
<protein>
    <submittedName>
        <fullName evidence="1">Uncharacterized protein</fullName>
    </submittedName>
</protein>
<evidence type="ECO:0000313" key="1">
    <source>
        <dbReference type="EMBL" id="KAK6758736.1"/>
    </source>
</evidence>
<name>A0ABR1E7W5_NECAM</name>
<sequence>MQPFGEVECASHVAFLFPPEFPWHTVISGIAFPCFKRALICAILASISLFRKAPRWTVLDAFVPLDPLREYGLPPTCENPCHMYSSLSPY</sequence>